<dbReference type="PRINTS" id="PR00411">
    <property type="entry name" value="PNDRDTASEI"/>
</dbReference>
<keyword evidence="6" id="KW-1015">Disulfide bond</keyword>
<dbReference type="GO" id="GO:0005829">
    <property type="term" value="C:cytosol"/>
    <property type="evidence" value="ECO:0007669"/>
    <property type="project" value="TreeGrafter"/>
</dbReference>
<feature type="binding site" evidence="9">
    <location>
        <position position="340"/>
    </location>
    <ligand>
        <name>NAD(+)</name>
        <dbReference type="ChEBI" id="CHEBI:57540"/>
    </ligand>
</feature>
<proteinExistence type="inferred from homology"/>
<evidence type="ECO:0000313" key="14">
    <source>
        <dbReference type="EMBL" id="KAK1940339.1"/>
    </source>
</evidence>
<comment type="cofactor">
    <cofactor evidence="9">
        <name>FAD</name>
        <dbReference type="ChEBI" id="CHEBI:57692"/>
    </cofactor>
    <text evidence="9">Binds 1 FAD per subunit.</text>
</comment>
<keyword evidence="15" id="KW-1185">Reference proteome</keyword>
<evidence type="ECO:0000259" key="12">
    <source>
        <dbReference type="Pfam" id="PF02852"/>
    </source>
</evidence>
<dbReference type="InterPro" id="IPR023753">
    <property type="entry name" value="FAD/NAD-binding_dom"/>
</dbReference>
<keyword evidence="7 11" id="KW-0676">Redox-active center</keyword>
<dbReference type="PROSITE" id="PS00076">
    <property type="entry name" value="PYRIDINE_REDOX_1"/>
    <property type="match status" value="1"/>
</dbReference>
<dbReference type="NCBIfam" id="TIGR01438">
    <property type="entry name" value="TGR"/>
    <property type="match status" value="1"/>
</dbReference>
<dbReference type="FunFam" id="3.50.50.60:FF:000012">
    <property type="entry name" value="Thioredoxin reductase 1, cytoplasmic"/>
    <property type="match status" value="1"/>
</dbReference>
<comment type="caution">
    <text evidence="14">The sequence shown here is derived from an EMBL/GenBank/DDBJ whole genome shotgun (WGS) entry which is preliminary data.</text>
</comment>
<keyword evidence="4" id="KW-0521">NADP</keyword>
<reference evidence="14" key="2">
    <citation type="submission" date="2021-05" db="EMBL/GenBank/DDBJ databases">
        <authorList>
            <person name="Pain A."/>
        </authorList>
    </citation>
    <scope>NUCLEOTIDE SEQUENCE</scope>
    <source>
        <strain evidence="14">1802A</strain>
    </source>
</reference>
<dbReference type="SUPFAM" id="SSF55424">
    <property type="entry name" value="FAD/NAD-linked reductases, dimerisation (C-terminal) domain"/>
    <property type="match status" value="1"/>
</dbReference>
<dbReference type="InterPro" id="IPR036188">
    <property type="entry name" value="FAD/NAD-bd_sf"/>
</dbReference>
<keyword evidence="5 11" id="KW-0560">Oxidoreductase</keyword>
<organism evidence="14 15">
    <name type="scientific">Babesia divergens</name>
    <dbReference type="NCBI Taxonomy" id="32595"/>
    <lineage>
        <taxon>Eukaryota</taxon>
        <taxon>Sar</taxon>
        <taxon>Alveolata</taxon>
        <taxon>Apicomplexa</taxon>
        <taxon>Aconoidasida</taxon>
        <taxon>Piroplasmida</taxon>
        <taxon>Babesiidae</taxon>
        <taxon>Babesia</taxon>
    </lineage>
</organism>
<dbReference type="GO" id="GO:0005739">
    <property type="term" value="C:mitochondrion"/>
    <property type="evidence" value="ECO:0007669"/>
    <property type="project" value="TreeGrafter"/>
</dbReference>
<evidence type="ECO:0000256" key="8">
    <source>
        <dbReference type="PIRSR" id="PIRSR000350-2"/>
    </source>
</evidence>
<evidence type="ECO:0000256" key="9">
    <source>
        <dbReference type="PIRSR" id="PIRSR000350-3"/>
    </source>
</evidence>
<accession>A0AAD9GKZ9</accession>
<keyword evidence="9" id="KW-0547">Nucleotide-binding</keyword>
<feature type="active site" description="Proton acceptor" evidence="8">
    <location>
        <position position="528"/>
    </location>
</feature>
<dbReference type="GO" id="GO:0004362">
    <property type="term" value="F:glutathione-disulfide reductase (NADPH) activity"/>
    <property type="evidence" value="ECO:0007669"/>
    <property type="project" value="TreeGrafter"/>
</dbReference>
<feature type="binding site" evidence="9">
    <location>
        <begin position="253"/>
        <end position="260"/>
    </location>
    <ligand>
        <name>NAD(+)</name>
        <dbReference type="ChEBI" id="CHEBI:57540"/>
    </ligand>
</feature>
<feature type="binding site" evidence="9">
    <location>
        <position position="380"/>
    </location>
    <ligand>
        <name>FAD</name>
        <dbReference type="ChEBI" id="CHEBI:57692"/>
    </ligand>
</feature>
<dbReference type="PIRSF" id="PIRSF000350">
    <property type="entry name" value="Mercury_reductase_MerA"/>
    <property type="match status" value="1"/>
</dbReference>
<keyword evidence="3 9" id="KW-0274">FAD</keyword>
<dbReference type="InterPro" id="IPR012999">
    <property type="entry name" value="Pyr_OxRdtase_I_AS"/>
</dbReference>
<dbReference type="SUPFAM" id="SSF51905">
    <property type="entry name" value="FAD/NAD(P)-binding domain"/>
    <property type="match status" value="1"/>
</dbReference>
<sequence>MRGSTVLAFLASTAPRIIFSCAYIVLRKQAVHSAPLPGSGISTQGSHPIFTWHTSKKPQKHTCEMDSTTYDLAVIGGGPGGLAAAKEASKLGSKTVLFDHVQPSPRGSTWGLGGTCVNVGCIPKKLMHYAALLGHSEHDRIELGWAPSPATHSWEKLVETVQNYVKMLNFSYRSGLMTTKVEYLNARAKVVGRNSIEFTGKNGTKQITAKHILIAVGERPTIPKSVPGAADYAITSDDIFMLKKPVGKTLIVGASFVALECAGFLTALGYDTTVAVRSILLRGFDRQCSEKVGELMVATGTKFIYNETPASVTKLPDGRLEITFTNGSTDVFDTLVYATGRLPDSTYEELRALGVEFSKAGRIMAIDGVTSVDSIYAVGDIVEGNPALAPVAVKDGELLARRIFGKSDKKIDLTTVPMCVYTPFEFGTVGLSEEAAKERYGDIEVYLSEFTTLELSAVHRVKAKIAQADEDDIYMPPTCLAKLVCRMDGTVVGAHFVGPNAGEIIQGIAVAIRLGAKKQDFDDTIGIHPTDAESFMGLFVTKSSGASWVASGGCGGGRCG</sequence>
<dbReference type="Proteomes" id="UP001195914">
    <property type="component" value="Unassembled WGS sequence"/>
</dbReference>
<feature type="domain" description="Pyridine nucleotide-disulphide oxidoreductase dimerisation" evidence="12">
    <location>
        <begin position="416"/>
        <end position="535"/>
    </location>
</feature>
<dbReference type="InterPro" id="IPR006338">
    <property type="entry name" value="Thioredoxin/glutathione_Rdtase"/>
</dbReference>
<feature type="domain" description="FAD/NAD(P)-binding" evidence="13">
    <location>
        <begin position="70"/>
        <end position="396"/>
    </location>
</feature>
<dbReference type="PRINTS" id="PR00368">
    <property type="entry name" value="FADPNR"/>
</dbReference>
<dbReference type="GO" id="GO:0006749">
    <property type="term" value="P:glutathione metabolic process"/>
    <property type="evidence" value="ECO:0007669"/>
    <property type="project" value="TreeGrafter"/>
</dbReference>
<feature type="disulfide bond" description="Redox-active" evidence="10">
    <location>
        <begin position="116"/>
        <end position="121"/>
    </location>
</feature>
<dbReference type="GO" id="GO:0034599">
    <property type="term" value="P:cellular response to oxidative stress"/>
    <property type="evidence" value="ECO:0007669"/>
    <property type="project" value="TreeGrafter"/>
</dbReference>
<evidence type="ECO:0000256" key="3">
    <source>
        <dbReference type="ARBA" id="ARBA00022827"/>
    </source>
</evidence>
<evidence type="ECO:0000256" key="6">
    <source>
        <dbReference type="ARBA" id="ARBA00023157"/>
    </source>
</evidence>
<evidence type="ECO:0000256" key="10">
    <source>
        <dbReference type="PIRSR" id="PIRSR000350-4"/>
    </source>
</evidence>
<dbReference type="GO" id="GO:0004791">
    <property type="term" value="F:thioredoxin-disulfide reductase (NADPH) activity"/>
    <property type="evidence" value="ECO:0007669"/>
    <property type="project" value="InterPro"/>
</dbReference>
<protein>
    <submittedName>
        <fullName evidence="14">Thiodoxin reductase</fullName>
    </submittedName>
</protein>
<comment type="similarity">
    <text evidence="1 11">Belongs to the class-I pyridine nucleotide-disulfide oxidoreductase family.</text>
</comment>
<evidence type="ECO:0000256" key="11">
    <source>
        <dbReference type="RuleBase" id="RU003691"/>
    </source>
</evidence>
<dbReference type="Gene3D" id="3.50.50.60">
    <property type="entry name" value="FAD/NAD(P)-binding domain"/>
    <property type="match status" value="1"/>
</dbReference>
<keyword evidence="9" id="KW-0520">NAD</keyword>
<evidence type="ECO:0000313" key="15">
    <source>
        <dbReference type="Proteomes" id="UP001195914"/>
    </source>
</evidence>
<evidence type="ECO:0000256" key="7">
    <source>
        <dbReference type="ARBA" id="ARBA00023284"/>
    </source>
</evidence>
<dbReference type="InterPro" id="IPR046952">
    <property type="entry name" value="GSHR/TRXR-like"/>
</dbReference>
<evidence type="ECO:0000256" key="1">
    <source>
        <dbReference type="ARBA" id="ARBA00007532"/>
    </source>
</evidence>
<evidence type="ECO:0000256" key="5">
    <source>
        <dbReference type="ARBA" id="ARBA00023002"/>
    </source>
</evidence>
<dbReference type="Pfam" id="PF07992">
    <property type="entry name" value="Pyr_redox_2"/>
    <property type="match status" value="1"/>
</dbReference>
<evidence type="ECO:0000256" key="4">
    <source>
        <dbReference type="ARBA" id="ARBA00022857"/>
    </source>
</evidence>
<feature type="binding site" evidence="9">
    <location>
        <position position="125"/>
    </location>
    <ligand>
        <name>FAD</name>
        <dbReference type="ChEBI" id="CHEBI:57692"/>
    </ligand>
</feature>
<gene>
    <name evidence="14" type="ORF">X943_002644</name>
</gene>
<dbReference type="GO" id="GO:0045454">
    <property type="term" value="P:cell redox homeostasis"/>
    <property type="evidence" value="ECO:0007669"/>
    <property type="project" value="InterPro"/>
</dbReference>
<dbReference type="PANTHER" id="PTHR42737:SF7">
    <property type="entry name" value="THIOREDOXIN-DISULFIDE REDUCTASE"/>
    <property type="match status" value="1"/>
</dbReference>
<dbReference type="PANTHER" id="PTHR42737">
    <property type="entry name" value="GLUTATHIONE REDUCTASE"/>
    <property type="match status" value="1"/>
</dbReference>
<dbReference type="InterPro" id="IPR016156">
    <property type="entry name" value="FAD/NAD-linked_Rdtase_dimer_sf"/>
</dbReference>
<dbReference type="InterPro" id="IPR001100">
    <property type="entry name" value="Pyr_nuc-diS_OxRdtase"/>
</dbReference>
<evidence type="ECO:0000259" key="13">
    <source>
        <dbReference type="Pfam" id="PF07992"/>
    </source>
</evidence>
<name>A0AAD9GKZ9_BABDI</name>
<dbReference type="EMBL" id="JAHBMH010000003">
    <property type="protein sequence ID" value="KAK1940339.1"/>
    <property type="molecule type" value="Genomic_DNA"/>
</dbReference>
<reference evidence="14" key="1">
    <citation type="journal article" date="2014" name="Nucleic Acids Res.">
        <title>The evolutionary dynamics of variant antigen genes in Babesia reveal a history of genomic innovation underlying host-parasite interaction.</title>
        <authorList>
            <person name="Jackson A.P."/>
            <person name="Otto T.D."/>
            <person name="Darby A."/>
            <person name="Ramaprasad A."/>
            <person name="Xia D."/>
            <person name="Echaide I.E."/>
            <person name="Farber M."/>
            <person name="Gahlot S."/>
            <person name="Gamble J."/>
            <person name="Gupta D."/>
            <person name="Gupta Y."/>
            <person name="Jackson L."/>
            <person name="Malandrin L."/>
            <person name="Malas T.B."/>
            <person name="Moussa E."/>
            <person name="Nair M."/>
            <person name="Reid A.J."/>
            <person name="Sanders M."/>
            <person name="Sharma J."/>
            <person name="Tracey A."/>
            <person name="Quail M.A."/>
            <person name="Weir W."/>
            <person name="Wastling J.M."/>
            <person name="Hall N."/>
            <person name="Willadsen P."/>
            <person name="Lingelbach K."/>
            <person name="Shiels B."/>
            <person name="Tait A."/>
            <person name="Berriman M."/>
            <person name="Allred D.R."/>
            <person name="Pain A."/>
        </authorList>
    </citation>
    <scope>NUCLEOTIDE SEQUENCE</scope>
    <source>
        <strain evidence="14">1802A</strain>
    </source>
</reference>
<evidence type="ECO:0000256" key="2">
    <source>
        <dbReference type="ARBA" id="ARBA00022630"/>
    </source>
</evidence>
<keyword evidence="2 11" id="KW-0285">Flavoprotein</keyword>
<dbReference type="Pfam" id="PF02852">
    <property type="entry name" value="Pyr_redox_dim"/>
    <property type="match status" value="1"/>
</dbReference>
<dbReference type="InterPro" id="IPR004099">
    <property type="entry name" value="Pyr_nucl-diS_OxRdtase_dimer"/>
</dbReference>
<dbReference type="AlphaFoldDB" id="A0AAD9GKZ9"/>
<dbReference type="GO" id="GO:0050660">
    <property type="term" value="F:flavin adenine dinucleotide binding"/>
    <property type="evidence" value="ECO:0007669"/>
    <property type="project" value="InterPro"/>
</dbReference>